<organism evidence="3 4">
    <name type="scientific">Azospirillum brasilense</name>
    <dbReference type="NCBI Taxonomy" id="192"/>
    <lineage>
        <taxon>Bacteria</taxon>
        <taxon>Pseudomonadati</taxon>
        <taxon>Pseudomonadota</taxon>
        <taxon>Alphaproteobacteria</taxon>
        <taxon>Rhodospirillales</taxon>
        <taxon>Azospirillaceae</taxon>
        <taxon>Azospirillum</taxon>
    </lineage>
</organism>
<evidence type="ECO:0000256" key="2">
    <source>
        <dbReference type="SAM" id="SignalP"/>
    </source>
</evidence>
<dbReference type="AlphaFoldDB" id="A0A235HJS3"/>
<feature type="chain" id="PRO_5012443973" description="Antifreeze protein" evidence="2">
    <location>
        <begin position="30"/>
        <end position="646"/>
    </location>
</feature>
<name>A0A235HJS3_AZOBR</name>
<feature type="region of interest" description="Disordered" evidence="1">
    <location>
        <begin position="62"/>
        <end position="92"/>
    </location>
</feature>
<evidence type="ECO:0000256" key="1">
    <source>
        <dbReference type="SAM" id="MobiDB-lite"/>
    </source>
</evidence>
<gene>
    <name evidence="3" type="ORF">CHT98_02490</name>
</gene>
<feature type="region of interest" description="Disordered" evidence="1">
    <location>
        <begin position="549"/>
        <end position="574"/>
    </location>
</feature>
<comment type="caution">
    <text evidence="3">The sequence shown here is derived from an EMBL/GenBank/DDBJ whole genome shotgun (WGS) entry which is preliminary data.</text>
</comment>
<feature type="compositionally biased region" description="Low complexity" evidence="1">
    <location>
        <begin position="565"/>
        <end position="574"/>
    </location>
</feature>
<evidence type="ECO:0008006" key="5">
    <source>
        <dbReference type="Google" id="ProtNLM"/>
    </source>
</evidence>
<sequence>MFAAASLGLAPLSLALSGALMGAATPALAQAYAQAVPSGPPIRLFPPPERMAVPDVERGAGRVLDDPLASPGPSAAPLSPTPPAHTPSFDVVPTVAPPSAIAVETLGPLDPDGAGPLAGPAGLGGDPWRGIPRAEVLALLPELPTLTPSPAVKELQRRLLLSRGSPAAAPGAPEPARRFGALRVEKLAAMGDPRGAADLAALLPEAMMADEAAARALTDAELLAGPLDCAAATERAKPFSGPYWQRVDLFCRLRAGRVGGVPPMEAGAGPAGDDLAFEMLREQPGGDPDFLRVAEAMAGGPAPRLRSLKDPSPLTLAALRTLQAGLPPDVLSLADPARLAAVATNTAADPATRVMAAERAAVALFLDSRRLEEAYRAAPAKGDELLRLKDAAARDRTARTRALVQQAMLGAMGGGRRVELAGLALELLDPPMLAGPVGAVVADMLDTLSPTPDAAALAPAAARLCFALGRADKGKRWHDLALRSRPTAEVARLWPLAVIALGPPPGGGALGLAGWLDESLRGADLEARGRVAGQLALLQAMGVAVPDEAWRKTADPEETASTLSAPMPADARPPTADPALWRRLVEAAADRRVGETALAALLLLGNAGPAGTPPAVVARVVGALRAVGLDSDARAIAREAAAALAG</sequence>
<protein>
    <recommendedName>
        <fullName evidence="5">Antifreeze protein</fullName>
    </recommendedName>
</protein>
<dbReference type="Proteomes" id="UP000215367">
    <property type="component" value="Unassembled WGS sequence"/>
</dbReference>
<feature type="compositionally biased region" description="Low complexity" evidence="1">
    <location>
        <begin position="106"/>
        <end position="120"/>
    </location>
</feature>
<reference evidence="3 4" key="1">
    <citation type="submission" date="2017-07" db="EMBL/GenBank/DDBJ databases">
        <title>Whole genome sequence of Azospirillum brasilense 2A1, a potential biofertilizer strain.</title>
        <authorList>
            <person name="Fontana C.A."/>
            <person name="Toffoli L.M."/>
            <person name="Salazar S.M."/>
            <person name="Puglisi E."/>
            <person name="Pedraza R."/>
            <person name="Bassi D."/>
            <person name="Cocconcelli P.S."/>
        </authorList>
    </citation>
    <scope>NUCLEOTIDE SEQUENCE [LARGE SCALE GENOMIC DNA]</scope>
    <source>
        <strain evidence="3 4">2A1</strain>
    </source>
</reference>
<feature type="signal peptide" evidence="2">
    <location>
        <begin position="1"/>
        <end position="29"/>
    </location>
</feature>
<evidence type="ECO:0000313" key="4">
    <source>
        <dbReference type="Proteomes" id="UP000215367"/>
    </source>
</evidence>
<evidence type="ECO:0000313" key="3">
    <source>
        <dbReference type="EMBL" id="OYD85962.1"/>
    </source>
</evidence>
<accession>A0A235HJS3</accession>
<feature type="region of interest" description="Disordered" evidence="1">
    <location>
        <begin position="104"/>
        <end position="123"/>
    </location>
</feature>
<feature type="compositionally biased region" description="Low complexity" evidence="1">
    <location>
        <begin position="67"/>
        <end position="78"/>
    </location>
</feature>
<keyword evidence="2" id="KW-0732">Signal</keyword>
<dbReference type="EMBL" id="NOWT01000002">
    <property type="protein sequence ID" value="OYD85962.1"/>
    <property type="molecule type" value="Genomic_DNA"/>
</dbReference>
<proteinExistence type="predicted"/>